<proteinExistence type="predicted"/>
<feature type="region of interest" description="Disordered" evidence="1">
    <location>
        <begin position="429"/>
        <end position="452"/>
    </location>
</feature>
<evidence type="ECO:0000256" key="2">
    <source>
        <dbReference type="SAM" id="SignalP"/>
    </source>
</evidence>
<dbReference type="RefSeq" id="WP_353111128.1">
    <property type="nucleotide sequence ID" value="NZ_APND01000003.1"/>
</dbReference>
<feature type="signal peptide" evidence="2">
    <location>
        <begin position="1"/>
        <end position="44"/>
    </location>
</feature>
<evidence type="ECO:0000256" key="1">
    <source>
        <dbReference type="SAM" id="MobiDB-lite"/>
    </source>
</evidence>
<comment type="caution">
    <text evidence="3">The sequence shown here is derived from an EMBL/GenBank/DDBJ whole genome shotgun (WGS) entry which is preliminary data.</text>
</comment>
<organism evidence="3 4">
    <name type="scientific">Salinisphaera dokdonensis CL-ES53</name>
    <dbReference type="NCBI Taxonomy" id="1304272"/>
    <lineage>
        <taxon>Bacteria</taxon>
        <taxon>Pseudomonadati</taxon>
        <taxon>Pseudomonadota</taxon>
        <taxon>Gammaproteobacteria</taxon>
        <taxon>Salinisphaerales</taxon>
        <taxon>Salinisphaeraceae</taxon>
        <taxon>Salinisphaera</taxon>
    </lineage>
</organism>
<sequence>MRPDFMRLSGPTIDRSRAGKLWPSTVLAALLFALTAATSTAALAQGQMRETDGPSSAADETAETTQPAEADEQADADTSENEETAETEGAAPSTGGPDNQLDPDDRIVPSIVREQREQYQQLEKVWGQRRVPAGLAGDIGAAQPSDSGVSAVALEARNVDFYLDDEVGYHVKHLKAALEPVEAGAPVDFDDPEQYVIHILSGEVLIRPKDLDALFNNYVLTYEPRSLSSVENKTSKDTLEVTVGARLFRFIPPVGGLPTKLSGPIKVADNNWLVYTPTSVSQFGMPVKGLIETAQLSLATLTPFDRPGVKLEGNQLLMNPETLFPPPKLKIDKITNAQLSDEGLTLTFGSDTSDAGYVDPPEAADSYIWLQSGDARFYSTLLVNANLQLMSDSDEPLDFHLYHYRAQSAAGTISSKRDGALIVRVPNTFEEDDLDPQQNSGLTPRSAQDGGS</sequence>
<protein>
    <recommendedName>
        <fullName evidence="5">DUF2993 domain-containing protein</fullName>
    </recommendedName>
</protein>
<dbReference type="Proteomes" id="UP001460888">
    <property type="component" value="Unassembled WGS sequence"/>
</dbReference>
<name>A0ABV2B161_9GAMM</name>
<dbReference type="EMBL" id="APND01000003">
    <property type="protein sequence ID" value="MES1929620.1"/>
    <property type="molecule type" value="Genomic_DNA"/>
</dbReference>
<evidence type="ECO:0000313" key="3">
    <source>
        <dbReference type="EMBL" id="MES1929620.1"/>
    </source>
</evidence>
<reference evidence="3 4" key="1">
    <citation type="submission" date="2013-03" db="EMBL/GenBank/DDBJ databases">
        <title>Salinisphaera dokdonensis CL-ES53 Genome Sequencing.</title>
        <authorList>
            <person name="Li C."/>
            <person name="Lai Q."/>
            <person name="Shao Z."/>
        </authorList>
    </citation>
    <scope>NUCLEOTIDE SEQUENCE [LARGE SCALE GENOMIC DNA]</scope>
    <source>
        <strain evidence="3 4">CL-ES53</strain>
    </source>
</reference>
<gene>
    <name evidence="3" type="ORF">SADO_10199</name>
</gene>
<feature type="chain" id="PRO_5046592997" description="DUF2993 domain-containing protein" evidence="2">
    <location>
        <begin position="45"/>
        <end position="452"/>
    </location>
</feature>
<accession>A0ABV2B161</accession>
<evidence type="ECO:0000313" key="4">
    <source>
        <dbReference type="Proteomes" id="UP001460888"/>
    </source>
</evidence>
<keyword evidence="4" id="KW-1185">Reference proteome</keyword>
<feature type="region of interest" description="Disordered" evidence="1">
    <location>
        <begin position="45"/>
        <end position="105"/>
    </location>
</feature>
<feature type="compositionally biased region" description="Polar residues" evidence="1">
    <location>
        <begin position="436"/>
        <end position="446"/>
    </location>
</feature>
<evidence type="ECO:0008006" key="5">
    <source>
        <dbReference type="Google" id="ProtNLM"/>
    </source>
</evidence>
<keyword evidence="2" id="KW-0732">Signal</keyword>
<feature type="compositionally biased region" description="Acidic residues" evidence="1">
    <location>
        <begin position="69"/>
        <end position="86"/>
    </location>
</feature>